<feature type="domain" description="Glycosyltransferase RgtA/B/C/D-like" evidence="9">
    <location>
        <begin position="65"/>
        <end position="222"/>
    </location>
</feature>
<comment type="caution">
    <text evidence="10">The sequence shown here is derived from an EMBL/GenBank/DDBJ whole genome shotgun (WGS) entry which is preliminary data.</text>
</comment>
<keyword evidence="11" id="KW-1185">Reference proteome</keyword>
<name>A0ABP8JKW9_9BACT</name>
<evidence type="ECO:0000256" key="8">
    <source>
        <dbReference type="SAM" id="Phobius"/>
    </source>
</evidence>
<keyword evidence="5 8" id="KW-0812">Transmembrane</keyword>
<evidence type="ECO:0000256" key="7">
    <source>
        <dbReference type="ARBA" id="ARBA00023136"/>
    </source>
</evidence>
<evidence type="ECO:0000256" key="4">
    <source>
        <dbReference type="ARBA" id="ARBA00022679"/>
    </source>
</evidence>
<reference evidence="11" key="1">
    <citation type="journal article" date="2019" name="Int. J. Syst. Evol. Microbiol.">
        <title>The Global Catalogue of Microorganisms (GCM) 10K type strain sequencing project: providing services to taxonomists for standard genome sequencing and annotation.</title>
        <authorList>
            <consortium name="The Broad Institute Genomics Platform"/>
            <consortium name="The Broad Institute Genome Sequencing Center for Infectious Disease"/>
            <person name="Wu L."/>
            <person name="Ma J."/>
        </authorList>
    </citation>
    <scope>NUCLEOTIDE SEQUENCE [LARGE SCALE GENOMIC DNA]</scope>
    <source>
        <strain evidence="11">JCM 17924</strain>
    </source>
</reference>
<accession>A0ABP8JKW9</accession>
<evidence type="ECO:0000313" key="11">
    <source>
        <dbReference type="Proteomes" id="UP001500454"/>
    </source>
</evidence>
<gene>
    <name evidence="10" type="ORF">GCM10023186_43000</name>
</gene>
<dbReference type="Pfam" id="PF13231">
    <property type="entry name" value="PMT_2"/>
    <property type="match status" value="1"/>
</dbReference>
<feature type="transmembrane region" description="Helical" evidence="8">
    <location>
        <begin position="7"/>
        <end position="25"/>
    </location>
</feature>
<evidence type="ECO:0000313" key="10">
    <source>
        <dbReference type="EMBL" id="GAA4392468.1"/>
    </source>
</evidence>
<evidence type="ECO:0000256" key="3">
    <source>
        <dbReference type="ARBA" id="ARBA00022676"/>
    </source>
</evidence>
<protein>
    <recommendedName>
        <fullName evidence="9">Glycosyltransferase RgtA/B/C/D-like domain-containing protein</fullName>
    </recommendedName>
</protein>
<keyword evidence="2" id="KW-1003">Cell membrane</keyword>
<comment type="subcellular location">
    <subcellularLocation>
        <location evidence="1">Cell membrane</location>
        <topology evidence="1">Multi-pass membrane protein</topology>
    </subcellularLocation>
</comment>
<feature type="transmembrane region" description="Helical" evidence="8">
    <location>
        <begin position="328"/>
        <end position="350"/>
    </location>
</feature>
<sequence length="489" mass="53299">MPRLTHFLAPLLLLGAAGFLLFWKLGSLPVQQWDECRTGINALETLLHRDWLVMRYQGEPDLWNSKPPLHLWALSLSFATLGPTEFALRLPSALAALATVMAVYAAGRRALGSPAAGLLAGLILVTAGGFTSLHVARSGDFDAMLTLWTTLGTLCWLTYLRTGRGKWAWLTGLAFALALLTKGIAGALPGPGLLLAAWATGNWHRLRNPAPWLAGGLAVVALIGWYGLREAIAPGYLAAVMQYELSMATEGLENNGHSPVWYIGRLLEYNFPPWLAAAILAVALAWRRNTPPSPAQLLVRGAACVAGSHLLILSLASTKLSWYDAPIYPLLALLAGAGITWAAQAVSAQYQWQLRPVIVLLLVLLVAAGPFADRLAHLRELHQRRYTVAALLYGQHLRAQVTALPELRTYTLLRGNEFNDSPEFYRTAAQLELGHDIGRAAPWEAGSLEPATVVVACGAEARKPWTQRYETQVLLQTDSCVTLRLVQRR</sequence>
<dbReference type="EMBL" id="BAABHA010000015">
    <property type="protein sequence ID" value="GAA4392468.1"/>
    <property type="molecule type" value="Genomic_DNA"/>
</dbReference>
<evidence type="ECO:0000256" key="2">
    <source>
        <dbReference type="ARBA" id="ARBA00022475"/>
    </source>
</evidence>
<feature type="transmembrane region" description="Helical" evidence="8">
    <location>
        <begin position="143"/>
        <end position="160"/>
    </location>
</feature>
<dbReference type="InterPro" id="IPR038731">
    <property type="entry name" value="RgtA/B/C-like"/>
</dbReference>
<evidence type="ECO:0000256" key="5">
    <source>
        <dbReference type="ARBA" id="ARBA00022692"/>
    </source>
</evidence>
<evidence type="ECO:0000256" key="1">
    <source>
        <dbReference type="ARBA" id="ARBA00004651"/>
    </source>
</evidence>
<feature type="transmembrane region" description="Helical" evidence="8">
    <location>
        <begin position="118"/>
        <end position="137"/>
    </location>
</feature>
<keyword evidence="7 8" id="KW-0472">Membrane</keyword>
<evidence type="ECO:0000259" key="9">
    <source>
        <dbReference type="Pfam" id="PF13231"/>
    </source>
</evidence>
<proteinExistence type="predicted"/>
<keyword evidence="3" id="KW-0328">Glycosyltransferase</keyword>
<keyword evidence="4" id="KW-0808">Transferase</keyword>
<dbReference type="RefSeq" id="WP_345227631.1">
    <property type="nucleotide sequence ID" value="NZ_BAABHA010000015.1"/>
</dbReference>
<dbReference type="PANTHER" id="PTHR33908">
    <property type="entry name" value="MANNOSYLTRANSFERASE YKCB-RELATED"/>
    <property type="match status" value="1"/>
</dbReference>
<feature type="transmembrane region" description="Helical" evidence="8">
    <location>
        <begin position="167"/>
        <end position="190"/>
    </location>
</feature>
<dbReference type="Proteomes" id="UP001500454">
    <property type="component" value="Unassembled WGS sequence"/>
</dbReference>
<keyword evidence="6 8" id="KW-1133">Transmembrane helix</keyword>
<evidence type="ECO:0000256" key="6">
    <source>
        <dbReference type="ARBA" id="ARBA00022989"/>
    </source>
</evidence>
<feature type="transmembrane region" description="Helical" evidence="8">
    <location>
        <begin position="356"/>
        <end position="376"/>
    </location>
</feature>
<feature type="transmembrane region" description="Helical" evidence="8">
    <location>
        <begin position="210"/>
        <end position="228"/>
    </location>
</feature>
<dbReference type="PANTHER" id="PTHR33908:SF3">
    <property type="entry name" value="UNDECAPRENYL PHOSPHATE-ALPHA-4-AMINO-4-DEOXY-L-ARABINOSE ARABINOSYL TRANSFERASE"/>
    <property type="match status" value="1"/>
</dbReference>
<dbReference type="InterPro" id="IPR050297">
    <property type="entry name" value="LipidA_mod_glycosyltrf_83"/>
</dbReference>
<organism evidence="10 11">
    <name type="scientific">Hymenobacter koreensis</name>
    <dbReference type="NCBI Taxonomy" id="1084523"/>
    <lineage>
        <taxon>Bacteria</taxon>
        <taxon>Pseudomonadati</taxon>
        <taxon>Bacteroidota</taxon>
        <taxon>Cytophagia</taxon>
        <taxon>Cytophagales</taxon>
        <taxon>Hymenobacteraceae</taxon>
        <taxon>Hymenobacter</taxon>
    </lineage>
</organism>